<keyword evidence="4" id="KW-1185">Reference proteome</keyword>
<feature type="compositionally biased region" description="Basic and acidic residues" evidence="2">
    <location>
        <begin position="11"/>
        <end position="26"/>
    </location>
</feature>
<evidence type="ECO:0000256" key="2">
    <source>
        <dbReference type="SAM" id="MobiDB-lite"/>
    </source>
</evidence>
<accession>A0A8S1JVI9</accession>
<feature type="region of interest" description="Disordered" evidence="2">
    <location>
        <begin position="1"/>
        <end position="39"/>
    </location>
</feature>
<feature type="coiled-coil region" evidence="1">
    <location>
        <begin position="179"/>
        <end position="262"/>
    </location>
</feature>
<protein>
    <submittedName>
        <fullName evidence="3">Uncharacterized protein</fullName>
    </submittedName>
</protein>
<dbReference type="EMBL" id="CAJJDM010000007">
    <property type="protein sequence ID" value="CAD8046481.1"/>
    <property type="molecule type" value="Genomic_DNA"/>
</dbReference>
<feature type="coiled-coil region" evidence="1">
    <location>
        <begin position="50"/>
        <end position="95"/>
    </location>
</feature>
<evidence type="ECO:0000256" key="1">
    <source>
        <dbReference type="SAM" id="Coils"/>
    </source>
</evidence>
<sequence>MATRQHTNPNDSKKKPKDDKKNSDKTQKKKKVKSKSTVDQEQVLNLRQSFETLIKNKEDLEKIIQNQQSKIQDLKQNEKNLLEELKRQGDIAREALNKLYYYQQENNIEREKLKKYYEDYYKTKEQEVIQKYEGLMQQSNITLSDYSKKFKDFAVKEQNYQEEIELLKKTSKNIQTPRDRNFQQQLNDMELKLNQANKNNEQLKMLQSENSNLYMKIGQYEQQLIKKNEKEKTLKEQFSKQITDLQQEIKYWKNEMDKVIRQNKAVISKLTPQKLRY</sequence>
<evidence type="ECO:0000313" key="3">
    <source>
        <dbReference type="EMBL" id="CAD8046481.1"/>
    </source>
</evidence>
<keyword evidence="1" id="KW-0175">Coiled coil</keyword>
<gene>
    <name evidence="3" type="ORF">PPRIM_AZ9-3.1.T0100376</name>
</gene>
<evidence type="ECO:0000313" key="4">
    <source>
        <dbReference type="Proteomes" id="UP000688137"/>
    </source>
</evidence>
<dbReference type="Proteomes" id="UP000688137">
    <property type="component" value="Unassembled WGS sequence"/>
</dbReference>
<dbReference type="AlphaFoldDB" id="A0A8S1JVI9"/>
<name>A0A8S1JVI9_PARPR</name>
<reference evidence="3" key="1">
    <citation type="submission" date="2021-01" db="EMBL/GenBank/DDBJ databases">
        <authorList>
            <consortium name="Genoscope - CEA"/>
            <person name="William W."/>
        </authorList>
    </citation>
    <scope>NUCLEOTIDE SEQUENCE</scope>
</reference>
<comment type="caution">
    <text evidence="3">The sequence shown here is derived from an EMBL/GenBank/DDBJ whole genome shotgun (WGS) entry which is preliminary data.</text>
</comment>
<proteinExistence type="predicted"/>
<organism evidence="3 4">
    <name type="scientific">Paramecium primaurelia</name>
    <dbReference type="NCBI Taxonomy" id="5886"/>
    <lineage>
        <taxon>Eukaryota</taxon>
        <taxon>Sar</taxon>
        <taxon>Alveolata</taxon>
        <taxon>Ciliophora</taxon>
        <taxon>Intramacronucleata</taxon>
        <taxon>Oligohymenophorea</taxon>
        <taxon>Peniculida</taxon>
        <taxon>Parameciidae</taxon>
        <taxon>Paramecium</taxon>
    </lineage>
</organism>
<dbReference type="OMA" id="NSNLYMK"/>